<feature type="binding site" evidence="5">
    <location>
        <position position="133"/>
    </location>
    <ligand>
        <name>FMN</name>
        <dbReference type="ChEBI" id="CHEBI:58210"/>
    </ligand>
</feature>
<keyword evidence="5" id="KW-0547">Nucleotide-binding</keyword>
<evidence type="ECO:0000256" key="4">
    <source>
        <dbReference type="ARBA" id="ARBA00023002"/>
    </source>
</evidence>
<evidence type="ECO:0000313" key="7">
    <source>
        <dbReference type="EMBL" id="MBD3716440.1"/>
    </source>
</evidence>
<evidence type="ECO:0000256" key="3">
    <source>
        <dbReference type="ARBA" id="ARBA00022643"/>
    </source>
</evidence>
<dbReference type="Pfam" id="PF03358">
    <property type="entry name" value="FMN_red"/>
    <property type="match status" value="1"/>
</dbReference>
<dbReference type="InterPro" id="IPR037513">
    <property type="entry name" value="NQO"/>
</dbReference>
<dbReference type="InterPro" id="IPR029039">
    <property type="entry name" value="Flavoprotein-like_sf"/>
</dbReference>
<dbReference type="NCBIfam" id="TIGR01755">
    <property type="entry name" value="flav_wrbA"/>
    <property type="match status" value="1"/>
</dbReference>
<feature type="domain" description="Flavodoxin-like" evidence="6">
    <location>
        <begin position="4"/>
        <end position="190"/>
    </location>
</feature>
<keyword evidence="5" id="KW-0520">NAD</keyword>
<evidence type="ECO:0000313" key="8">
    <source>
        <dbReference type="Proteomes" id="UP000639195"/>
    </source>
</evidence>
<evidence type="ECO:0000259" key="6">
    <source>
        <dbReference type="PROSITE" id="PS50902"/>
    </source>
</evidence>
<dbReference type="InterPro" id="IPR005025">
    <property type="entry name" value="FMN_Rdtase-like_dom"/>
</dbReference>
<dbReference type="PANTHER" id="PTHR30546:SF23">
    <property type="entry name" value="FLAVOPROTEIN-LIKE PROTEIN YCP4-RELATED"/>
    <property type="match status" value="1"/>
</dbReference>
<organism evidence="7 8">
    <name type="scientific">Klebsiella pneumoniae</name>
    <dbReference type="NCBI Taxonomy" id="573"/>
    <lineage>
        <taxon>Bacteria</taxon>
        <taxon>Pseudomonadati</taxon>
        <taxon>Pseudomonadota</taxon>
        <taxon>Gammaproteobacteria</taxon>
        <taxon>Enterobacterales</taxon>
        <taxon>Enterobacteriaceae</taxon>
        <taxon>Klebsiella/Raoultella group</taxon>
        <taxon>Klebsiella</taxon>
        <taxon>Klebsiella pneumoniae complex</taxon>
    </lineage>
</organism>
<dbReference type="HAMAP" id="MF_01017">
    <property type="entry name" value="NQOR"/>
    <property type="match status" value="1"/>
</dbReference>
<comment type="caution">
    <text evidence="7">The sequence shown here is derived from an EMBL/GenBank/DDBJ whole genome shotgun (WGS) entry which is preliminary data.</text>
</comment>
<evidence type="ECO:0000256" key="2">
    <source>
        <dbReference type="ARBA" id="ARBA00022630"/>
    </source>
</evidence>
<name>A0A927HSP7_KLEPN</name>
<dbReference type="InterPro" id="IPR010089">
    <property type="entry name" value="Flavoprotein_WrbA-like"/>
</dbReference>
<gene>
    <name evidence="7" type="primary">wrbA</name>
    <name evidence="7" type="ORF">IE979_25330</name>
</gene>
<proteinExistence type="inferred from homology"/>
<dbReference type="NCBIfam" id="NF002999">
    <property type="entry name" value="PRK03767.1"/>
    <property type="match status" value="1"/>
</dbReference>
<evidence type="ECO:0000256" key="1">
    <source>
        <dbReference type="ARBA" id="ARBA00006961"/>
    </source>
</evidence>
<dbReference type="FunFam" id="3.40.50.360:FF:000001">
    <property type="entry name" value="NAD(P)H dehydrogenase (Quinone) FQR1-like"/>
    <property type="match status" value="1"/>
</dbReference>
<feature type="binding site" evidence="5">
    <location>
        <begin position="113"/>
        <end position="118"/>
    </location>
    <ligand>
        <name>FMN</name>
        <dbReference type="ChEBI" id="CHEBI:58210"/>
    </ligand>
</feature>
<comment type="catalytic activity">
    <reaction evidence="5">
        <text>a quinone + NADH + H(+) = a quinol + NAD(+)</text>
        <dbReference type="Rhea" id="RHEA:46160"/>
        <dbReference type="ChEBI" id="CHEBI:15378"/>
        <dbReference type="ChEBI" id="CHEBI:24646"/>
        <dbReference type="ChEBI" id="CHEBI:57540"/>
        <dbReference type="ChEBI" id="CHEBI:57945"/>
        <dbReference type="ChEBI" id="CHEBI:132124"/>
        <dbReference type="EC" id="1.6.5.2"/>
    </reaction>
</comment>
<keyword evidence="5" id="KW-0521">NADP</keyword>
<dbReference type="GO" id="GO:0051287">
    <property type="term" value="F:NAD binding"/>
    <property type="evidence" value="ECO:0007669"/>
    <property type="project" value="UniProtKB-UniRule"/>
</dbReference>
<dbReference type="EC" id="1.6.5.2" evidence="5"/>
<dbReference type="GO" id="GO:0050661">
    <property type="term" value="F:NADP binding"/>
    <property type="evidence" value="ECO:0007669"/>
    <property type="project" value="UniProtKB-UniRule"/>
</dbReference>
<keyword evidence="4 5" id="KW-0560">Oxidoreductase</keyword>
<dbReference type="GO" id="GO:0003955">
    <property type="term" value="F:NAD(P)H dehydrogenase (quinone) activity"/>
    <property type="evidence" value="ECO:0007669"/>
    <property type="project" value="UniProtKB-UniRule"/>
</dbReference>
<dbReference type="PROSITE" id="PS50902">
    <property type="entry name" value="FLAVODOXIN_LIKE"/>
    <property type="match status" value="1"/>
</dbReference>
<keyword evidence="2 5" id="KW-0285">Flavoprotein</keyword>
<evidence type="ECO:0000256" key="5">
    <source>
        <dbReference type="HAMAP-Rule" id="MF_01017"/>
    </source>
</evidence>
<sequence length="199" mass="20982">MAKILVLYYSMYGHIETMAHAVADGANRVDGVEVVVKRVPETMQAEAFAKAGGKTQNAPVATPQELAEYDAIIFGTPTRFGNMSGQMRTFLDQTGGLWASGALYGKIASVFSSTGTGGGRGTNHYLDWTTLAHHGMIIVPIGYGARGSYSIFPGVRGGTPYGATTIAGGDGSRQPSEEELAIARYQGEHVAKLAVKLHG</sequence>
<keyword evidence="3 5" id="KW-0288">FMN</keyword>
<reference evidence="7" key="1">
    <citation type="submission" date="2020-07" db="EMBL/GenBank/DDBJ databases">
        <title>Clinical and genomic characterization of carbapenemase-producing Enterobacterales causing secondary infections during the COVID-19 crisis at a New York City hospital.</title>
        <authorList>
            <person name="Gomez-Simmonds A."/>
            <person name="Annavajhala M.K."/>
            <person name="Uhlemann A.-C."/>
        </authorList>
    </citation>
    <scope>NUCLEOTIDE SEQUENCE</scope>
    <source>
        <strain evidence="7">KP1827</strain>
    </source>
</reference>
<comment type="catalytic activity">
    <reaction evidence="5">
        <text>a quinone + NADPH + H(+) = a quinol + NADP(+)</text>
        <dbReference type="Rhea" id="RHEA:46164"/>
        <dbReference type="ChEBI" id="CHEBI:15378"/>
        <dbReference type="ChEBI" id="CHEBI:24646"/>
        <dbReference type="ChEBI" id="CHEBI:57783"/>
        <dbReference type="ChEBI" id="CHEBI:58349"/>
        <dbReference type="ChEBI" id="CHEBI:132124"/>
        <dbReference type="EC" id="1.6.5.2"/>
    </reaction>
</comment>
<dbReference type="EMBL" id="JACXSW010000013">
    <property type="protein sequence ID" value="MBD3716440.1"/>
    <property type="molecule type" value="Genomic_DNA"/>
</dbReference>
<dbReference type="GO" id="GO:0050660">
    <property type="term" value="F:flavin adenine dinucleotide binding"/>
    <property type="evidence" value="ECO:0007669"/>
    <property type="project" value="UniProtKB-UniRule"/>
</dbReference>
<accession>A0A927HSP7</accession>
<feature type="binding site" evidence="5">
    <location>
        <begin position="10"/>
        <end position="15"/>
    </location>
    <ligand>
        <name>FMN</name>
        <dbReference type="ChEBI" id="CHEBI:58210"/>
    </ligand>
</feature>
<dbReference type="AlphaFoldDB" id="A0A927HSP7"/>
<comment type="similarity">
    <text evidence="1 5">Belongs to the WrbA family.</text>
</comment>
<feature type="binding site" evidence="5">
    <location>
        <position position="12"/>
    </location>
    <ligand>
        <name>NAD(+)</name>
        <dbReference type="ChEBI" id="CHEBI:57540"/>
    </ligand>
</feature>
<comment type="cofactor">
    <cofactor evidence="5">
        <name>FMN</name>
        <dbReference type="ChEBI" id="CHEBI:58210"/>
    </cofactor>
    <text evidence="5">Binds 1 FMN per monomer.</text>
</comment>
<dbReference type="SUPFAM" id="SSF52218">
    <property type="entry name" value="Flavoproteins"/>
    <property type="match status" value="1"/>
</dbReference>
<dbReference type="Gene3D" id="3.40.50.360">
    <property type="match status" value="1"/>
</dbReference>
<dbReference type="GO" id="GO:0016020">
    <property type="term" value="C:membrane"/>
    <property type="evidence" value="ECO:0007669"/>
    <property type="project" value="TreeGrafter"/>
</dbReference>
<dbReference type="PANTHER" id="PTHR30546">
    <property type="entry name" value="FLAVODOXIN-RELATED PROTEIN WRBA-RELATED"/>
    <property type="match status" value="1"/>
</dbReference>
<feature type="binding site" evidence="5">
    <location>
        <position position="98"/>
    </location>
    <ligand>
        <name>substrate</name>
    </ligand>
</feature>
<protein>
    <recommendedName>
        <fullName evidence="5">NAD(P)H dehydrogenase (quinone)</fullName>
        <ecNumber evidence="5">1.6.5.2</ecNumber>
    </recommendedName>
    <alternativeName>
        <fullName evidence="5">NAD(P)H:quinone oxidoreductase</fullName>
        <shortName evidence="5">NQO</shortName>
    </alternativeName>
</protein>
<feature type="binding site" evidence="5">
    <location>
        <begin position="78"/>
        <end position="80"/>
    </location>
    <ligand>
        <name>FMN</name>
        <dbReference type="ChEBI" id="CHEBI:58210"/>
    </ligand>
</feature>
<dbReference type="InterPro" id="IPR008254">
    <property type="entry name" value="Flavodoxin/NO_synth"/>
</dbReference>
<dbReference type="GO" id="GO:0010181">
    <property type="term" value="F:FMN binding"/>
    <property type="evidence" value="ECO:0007669"/>
    <property type="project" value="InterPro"/>
</dbReference>
<dbReference type="Proteomes" id="UP000639195">
    <property type="component" value="Unassembled WGS sequence"/>
</dbReference>